<keyword evidence="2" id="KW-0805">Transcription regulation</keyword>
<evidence type="ECO:0000256" key="3">
    <source>
        <dbReference type="ARBA" id="ARBA00022946"/>
    </source>
</evidence>
<dbReference type="InterPro" id="IPR038538">
    <property type="entry name" value="MTERF_sf"/>
</dbReference>
<dbReference type="SMART" id="SM00733">
    <property type="entry name" value="Mterf"/>
    <property type="match status" value="5"/>
</dbReference>
<accession>A0A1D1YKH0</accession>
<keyword evidence="2" id="KW-0804">Transcription</keyword>
<dbReference type="EMBL" id="GDJX01012810">
    <property type="protein sequence ID" value="JAT55126.1"/>
    <property type="molecule type" value="Transcribed_RNA"/>
</dbReference>
<name>A0A1D1YKH0_9ARAE</name>
<dbReference type="FunFam" id="1.25.70.10:FF:000001">
    <property type="entry name" value="Mitochondrial transcription termination factor-like"/>
    <property type="match status" value="1"/>
</dbReference>
<dbReference type="Pfam" id="PF02536">
    <property type="entry name" value="mTERF"/>
    <property type="match status" value="2"/>
</dbReference>
<comment type="similarity">
    <text evidence="1">Belongs to the mTERF family.</text>
</comment>
<reference evidence="4" key="1">
    <citation type="submission" date="2015-07" db="EMBL/GenBank/DDBJ databases">
        <title>Transcriptome Assembly of Anthurium amnicola.</title>
        <authorList>
            <person name="Suzuki J."/>
        </authorList>
    </citation>
    <scope>NUCLEOTIDE SEQUENCE</scope>
</reference>
<dbReference type="AlphaFoldDB" id="A0A1D1YKH0"/>
<dbReference type="GO" id="GO:0006353">
    <property type="term" value="P:DNA-templated transcription termination"/>
    <property type="evidence" value="ECO:0007669"/>
    <property type="project" value="UniProtKB-KW"/>
</dbReference>
<keyword evidence="3" id="KW-0809">Transit peptide</keyword>
<dbReference type="Gene3D" id="1.25.70.10">
    <property type="entry name" value="Transcription termination factor 3, mitochondrial"/>
    <property type="match status" value="1"/>
</dbReference>
<keyword evidence="2" id="KW-0806">Transcription termination</keyword>
<dbReference type="PANTHER" id="PTHR13068:SF236">
    <property type="entry name" value="OS02G0749800 PROTEIN"/>
    <property type="match status" value="1"/>
</dbReference>
<evidence type="ECO:0000313" key="4">
    <source>
        <dbReference type="EMBL" id="JAT55126.1"/>
    </source>
</evidence>
<evidence type="ECO:0000256" key="1">
    <source>
        <dbReference type="ARBA" id="ARBA00007692"/>
    </source>
</evidence>
<sequence>MAKRFCNHVLLRVRASPSPPPGLRYLLLSTAAPTPGASPFIAGYLVSSCGLSPEMAARASKYLSHLRTPEKPDAVLSFLRSKGFDDDQIRKTVSARPQVLCADVERTLEPRFRALEELGFGGPALSELINRNSRFLCLRQDRVILPNISTLVQECGIRESRVLTILQRSSSLVSRSASSLKEVIGRADELGFNRNSRMFEHALCVLSRYSRATVASKLGRFARFGWTEQEALHAVRLGPFVLTMSDEKLRKSMDFLIGEAGQKPARLASNPAVLTYSLEKRVIPRYRVLQFLELRGLREGTMAFLTALGLPERKFLEKFVSPYVETFPELHQAYVPAATPGSSGCDTSLRHHLGHCIHCVPHMLEGMN</sequence>
<evidence type="ECO:0000256" key="2">
    <source>
        <dbReference type="ARBA" id="ARBA00022472"/>
    </source>
</evidence>
<dbReference type="PANTHER" id="PTHR13068">
    <property type="entry name" value="CGI-12 PROTEIN-RELATED"/>
    <property type="match status" value="1"/>
</dbReference>
<protein>
    <submittedName>
        <fullName evidence="4">mTERF domain-containing protein 1, mitochondrial</fullName>
    </submittedName>
</protein>
<gene>
    <name evidence="4" type="primary">MTERFD1_23</name>
    <name evidence="4" type="ORF">g.125484</name>
</gene>
<dbReference type="InterPro" id="IPR003690">
    <property type="entry name" value="MTERF"/>
</dbReference>
<dbReference type="GO" id="GO:0003676">
    <property type="term" value="F:nucleic acid binding"/>
    <property type="evidence" value="ECO:0007669"/>
    <property type="project" value="InterPro"/>
</dbReference>
<proteinExistence type="inferred from homology"/>
<organism evidence="4">
    <name type="scientific">Anthurium amnicola</name>
    <dbReference type="NCBI Taxonomy" id="1678845"/>
    <lineage>
        <taxon>Eukaryota</taxon>
        <taxon>Viridiplantae</taxon>
        <taxon>Streptophyta</taxon>
        <taxon>Embryophyta</taxon>
        <taxon>Tracheophyta</taxon>
        <taxon>Spermatophyta</taxon>
        <taxon>Magnoliopsida</taxon>
        <taxon>Liliopsida</taxon>
        <taxon>Araceae</taxon>
        <taxon>Pothoideae</taxon>
        <taxon>Potheae</taxon>
        <taxon>Anthurium</taxon>
    </lineage>
</organism>